<dbReference type="InterPro" id="IPR014756">
    <property type="entry name" value="Ig_E-set"/>
</dbReference>
<evidence type="ECO:0000256" key="3">
    <source>
        <dbReference type="PROSITE-ProRule" id="PRU00087"/>
    </source>
</evidence>
<sequence length="318" mass="34418">RIPCNKKTSVYIHSNGQSFADDDFDVTIRGPNGENVSHNLYDSNGDKTVKYTPTHVGDYTIHVKYGNHEVSGSPFTSKAYSIGSIVVTPLHDGFVNQPMYFTIDVGEAGEGQLQIMVNNGNIPNEIDAERPGHYRIKFIPAEHGRQQVDILFNDIPLPCSPLTCYAQNLSANVVGLTNLIPVQSTSTFRVQSQSSIDSVPTEVNVTGSPHQCPVLDPDSVQIAGKGVEMAAANELTSFHVNMKNAGEAKLNVRVVSPFGKDIPVHVSGNAKTGLRIDYTPYEVGLYKVFVECAGIPVKGSPFSCNVFDPALIRINSPG</sequence>
<dbReference type="SMART" id="SM00557">
    <property type="entry name" value="IG_FLMN"/>
    <property type="match status" value="3"/>
</dbReference>
<dbReference type="InterPro" id="IPR017868">
    <property type="entry name" value="Filamin/ABP280_repeat-like"/>
</dbReference>
<dbReference type="PANTHER" id="PTHR38537:SF16">
    <property type="entry name" value="CALPONIN-HOMOLOGY (CH) DOMAIN-CONTAINING PROTEIN"/>
    <property type="match status" value="1"/>
</dbReference>
<dbReference type="SUPFAM" id="SSF81296">
    <property type="entry name" value="E set domains"/>
    <property type="match status" value="3"/>
</dbReference>
<dbReference type="EMBL" id="HACG01032334">
    <property type="protein sequence ID" value="CEK79199.1"/>
    <property type="molecule type" value="Transcribed_RNA"/>
</dbReference>
<feature type="non-terminal residue" evidence="4">
    <location>
        <position position="318"/>
    </location>
</feature>
<dbReference type="Pfam" id="PF00630">
    <property type="entry name" value="Filamin"/>
    <property type="match status" value="3"/>
</dbReference>
<feature type="repeat" description="Filamin" evidence="3">
    <location>
        <begin position="90"/>
        <end position="166"/>
    </location>
</feature>
<dbReference type="InterPro" id="IPR013783">
    <property type="entry name" value="Ig-like_fold"/>
</dbReference>
<dbReference type="InterPro" id="IPR044801">
    <property type="entry name" value="Filamin"/>
</dbReference>
<name>A0A0B7ADW7_9EUPU</name>
<dbReference type="InterPro" id="IPR001298">
    <property type="entry name" value="Filamin/ABP280_rpt"/>
</dbReference>
<feature type="repeat" description="Filamin" evidence="3">
    <location>
        <begin position="212"/>
        <end position="306"/>
    </location>
</feature>
<feature type="repeat" description="Filamin" evidence="3">
    <location>
        <begin position="1"/>
        <end position="79"/>
    </location>
</feature>
<evidence type="ECO:0000256" key="2">
    <source>
        <dbReference type="ARBA" id="ARBA00022737"/>
    </source>
</evidence>
<evidence type="ECO:0000313" key="4">
    <source>
        <dbReference type="EMBL" id="CEK79199.1"/>
    </source>
</evidence>
<reference evidence="4" key="1">
    <citation type="submission" date="2014-12" db="EMBL/GenBank/DDBJ databases">
        <title>Insight into the proteome of Arion vulgaris.</title>
        <authorList>
            <person name="Aradska J."/>
            <person name="Bulat T."/>
            <person name="Smidak R."/>
            <person name="Sarate P."/>
            <person name="Gangsoo J."/>
            <person name="Sialana F."/>
            <person name="Bilban M."/>
            <person name="Lubec G."/>
        </authorList>
    </citation>
    <scope>NUCLEOTIDE SEQUENCE</scope>
    <source>
        <tissue evidence="4">Skin</tissue>
    </source>
</reference>
<evidence type="ECO:0008006" key="5">
    <source>
        <dbReference type="Google" id="ProtNLM"/>
    </source>
</evidence>
<dbReference type="GO" id="GO:0051015">
    <property type="term" value="F:actin filament binding"/>
    <property type="evidence" value="ECO:0007669"/>
    <property type="project" value="InterPro"/>
</dbReference>
<dbReference type="PROSITE" id="PS50194">
    <property type="entry name" value="FILAMIN_REPEAT"/>
    <property type="match status" value="3"/>
</dbReference>
<dbReference type="PANTHER" id="PTHR38537">
    <property type="entry name" value="JITTERBUG, ISOFORM N"/>
    <property type="match status" value="1"/>
</dbReference>
<evidence type="ECO:0000256" key="1">
    <source>
        <dbReference type="ARBA" id="ARBA00009238"/>
    </source>
</evidence>
<proteinExistence type="inferred from homology"/>
<dbReference type="Gene3D" id="2.60.40.10">
    <property type="entry name" value="Immunoglobulins"/>
    <property type="match status" value="3"/>
</dbReference>
<dbReference type="AlphaFoldDB" id="A0A0B7ADW7"/>
<comment type="similarity">
    <text evidence="1">Belongs to the filamin family.</text>
</comment>
<dbReference type="GO" id="GO:0030036">
    <property type="term" value="P:actin cytoskeleton organization"/>
    <property type="evidence" value="ECO:0007669"/>
    <property type="project" value="InterPro"/>
</dbReference>
<organism evidence="4">
    <name type="scientific">Arion vulgaris</name>
    <dbReference type="NCBI Taxonomy" id="1028688"/>
    <lineage>
        <taxon>Eukaryota</taxon>
        <taxon>Metazoa</taxon>
        <taxon>Spiralia</taxon>
        <taxon>Lophotrochozoa</taxon>
        <taxon>Mollusca</taxon>
        <taxon>Gastropoda</taxon>
        <taxon>Heterobranchia</taxon>
        <taxon>Euthyneura</taxon>
        <taxon>Panpulmonata</taxon>
        <taxon>Eupulmonata</taxon>
        <taxon>Stylommatophora</taxon>
        <taxon>Helicina</taxon>
        <taxon>Arionoidea</taxon>
        <taxon>Arionidae</taxon>
        <taxon>Arion</taxon>
    </lineage>
</organism>
<protein>
    <recommendedName>
        <fullName evidence="5">Filamin</fullName>
    </recommendedName>
</protein>
<gene>
    <name evidence="4" type="primary">ORF114158</name>
</gene>
<accession>A0A0B7ADW7</accession>
<feature type="non-terminal residue" evidence="4">
    <location>
        <position position="1"/>
    </location>
</feature>
<keyword evidence="2" id="KW-0677">Repeat</keyword>